<dbReference type="InterPro" id="IPR011006">
    <property type="entry name" value="CheY-like_superfamily"/>
</dbReference>
<accession>A0A1U7NXX6</accession>
<dbReference type="SMART" id="SM00448">
    <property type="entry name" value="REC"/>
    <property type="match status" value="1"/>
</dbReference>
<dbReference type="PROSITE" id="PS50110">
    <property type="entry name" value="RESPONSE_REGULATORY"/>
    <property type="match status" value="1"/>
</dbReference>
<proteinExistence type="predicted"/>
<dbReference type="Gene3D" id="3.40.50.2300">
    <property type="match status" value="1"/>
</dbReference>
<evidence type="ECO:0000256" key="1">
    <source>
        <dbReference type="ARBA" id="ARBA00022553"/>
    </source>
</evidence>
<dbReference type="InterPro" id="IPR001789">
    <property type="entry name" value="Sig_transdc_resp-reg_receiver"/>
</dbReference>
<dbReference type="RefSeq" id="WP_075833319.1">
    <property type="nucleotide sequence ID" value="NZ_MSTI01000091.1"/>
</dbReference>
<evidence type="ECO:0000313" key="6">
    <source>
        <dbReference type="Proteomes" id="UP000186607"/>
    </source>
</evidence>
<feature type="modified residue" description="4-aspartylphosphate" evidence="2">
    <location>
        <position position="53"/>
    </location>
</feature>
<dbReference type="InterPro" id="IPR050595">
    <property type="entry name" value="Bact_response_regulator"/>
</dbReference>
<feature type="region of interest" description="Disordered" evidence="3">
    <location>
        <begin position="142"/>
        <end position="163"/>
    </location>
</feature>
<dbReference type="STRING" id="249408.BOO71_0008104"/>
<feature type="domain" description="Response regulatory" evidence="4">
    <location>
        <begin position="3"/>
        <end position="120"/>
    </location>
</feature>
<keyword evidence="6" id="KW-1185">Reference proteome</keyword>
<dbReference type="SUPFAM" id="SSF52172">
    <property type="entry name" value="CheY-like"/>
    <property type="match status" value="1"/>
</dbReference>
<dbReference type="Proteomes" id="UP000186607">
    <property type="component" value="Unassembled WGS sequence"/>
</dbReference>
<comment type="caution">
    <text evidence="5">The sequence shown here is derived from an EMBL/GenBank/DDBJ whole genome shotgun (WGS) entry which is preliminary data.</text>
</comment>
<dbReference type="eggNOG" id="COG3706">
    <property type="taxonomic scope" value="Bacteria"/>
</dbReference>
<sequence>MPQIFIVDDSISVRKALEITFKRHSLDSFSAISAEQALETLAGDPHFDLMMADVIMPGMSGLDLCSELRRDARFDGRPIVLMSGNVDDNIRRQAREVGANGVLRKPFSPDELIPMVEGLLRAAEAAAAPVEAAIPEPVQPEPVQAEPIRPEPVQPQPAAQTAPSELERLVAEYRRRGDVEDLIVVDADGQIVLPSGGAGAPGAAERLPMYARHFVATASVIGQHLLGDELQAVTLRYAGREAIFHPLGGLLVIAVTRADLKTLN</sequence>
<evidence type="ECO:0000256" key="2">
    <source>
        <dbReference type="PROSITE-ProRule" id="PRU00169"/>
    </source>
</evidence>
<evidence type="ECO:0000313" key="5">
    <source>
        <dbReference type="EMBL" id="OLV17754.1"/>
    </source>
</evidence>
<dbReference type="EMBL" id="MSTI01000091">
    <property type="protein sequence ID" value="OLV17754.1"/>
    <property type="molecule type" value="Genomic_DNA"/>
</dbReference>
<reference evidence="5 6" key="1">
    <citation type="submission" date="2017-01" db="EMBL/GenBank/DDBJ databases">
        <title>Genome Analysis of Deinococcus marmoris KOPRI26562.</title>
        <authorList>
            <person name="Kim J.H."/>
            <person name="Oh H.-M."/>
        </authorList>
    </citation>
    <scope>NUCLEOTIDE SEQUENCE [LARGE SCALE GENOMIC DNA]</scope>
    <source>
        <strain evidence="5 6">KOPRI26562</strain>
    </source>
</reference>
<dbReference type="GO" id="GO:0000160">
    <property type="term" value="P:phosphorelay signal transduction system"/>
    <property type="evidence" value="ECO:0007669"/>
    <property type="project" value="InterPro"/>
</dbReference>
<dbReference type="OrthoDB" id="9800897at2"/>
<dbReference type="PANTHER" id="PTHR44591:SF3">
    <property type="entry name" value="RESPONSE REGULATORY DOMAIN-CONTAINING PROTEIN"/>
    <property type="match status" value="1"/>
</dbReference>
<organism evidence="5 6">
    <name type="scientific">Deinococcus marmoris</name>
    <dbReference type="NCBI Taxonomy" id="249408"/>
    <lineage>
        <taxon>Bacteria</taxon>
        <taxon>Thermotogati</taxon>
        <taxon>Deinococcota</taxon>
        <taxon>Deinococci</taxon>
        <taxon>Deinococcales</taxon>
        <taxon>Deinococcaceae</taxon>
        <taxon>Deinococcus</taxon>
    </lineage>
</organism>
<keyword evidence="1 2" id="KW-0597">Phosphoprotein</keyword>
<name>A0A1U7NXX6_9DEIO</name>
<gene>
    <name evidence="5" type="ORF">BOO71_0008104</name>
</gene>
<protein>
    <submittedName>
        <fullName evidence="5">Response regulator receiver</fullName>
    </submittedName>
</protein>
<dbReference type="AlphaFoldDB" id="A0A1U7NXX6"/>
<evidence type="ECO:0000259" key="4">
    <source>
        <dbReference type="PROSITE" id="PS50110"/>
    </source>
</evidence>
<dbReference type="PANTHER" id="PTHR44591">
    <property type="entry name" value="STRESS RESPONSE REGULATOR PROTEIN 1"/>
    <property type="match status" value="1"/>
</dbReference>
<dbReference type="Pfam" id="PF00072">
    <property type="entry name" value="Response_reg"/>
    <property type="match status" value="1"/>
</dbReference>
<evidence type="ECO:0000256" key="3">
    <source>
        <dbReference type="SAM" id="MobiDB-lite"/>
    </source>
</evidence>